<name>A0A8H5BR33_9AGAR</name>
<dbReference type="Proteomes" id="UP000567179">
    <property type="component" value="Unassembled WGS sequence"/>
</dbReference>
<keyword evidence="2" id="KW-1185">Reference proteome</keyword>
<dbReference type="OrthoDB" id="3232239at2759"/>
<protein>
    <submittedName>
        <fullName evidence="1">Uncharacterized protein</fullName>
    </submittedName>
</protein>
<dbReference type="SUPFAM" id="SSF52047">
    <property type="entry name" value="RNI-like"/>
    <property type="match status" value="1"/>
</dbReference>
<gene>
    <name evidence="1" type="ORF">D9619_005157</name>
</gene>
<evidence type="ECO:0000313" key="2">
    <source>
        <dbReference type="Proteomes" id="UP000567179"/>
    </source>
</evidence>
<dbReference type="EMBL" id="JAACJJ010000014">
    <property type="protein sequence ID" value="KAF5327511.1"/>
    <property type="molecule type" value="Genomic_DNA"/>
</dbReference>
<reference evidence="1 2" key="1">
    <citation type="journal article" date="2020" name="ISME J.">
        <title>Uncovering the hidden diversity of litter-decomposition mechanisms in mushroom-forming fungi.</title>
        <authorList>
            <person name="Floudas D."/>
            <person name="Bentzer J."/>
            <person name="Ahren D."/>
            <person name="Johansson T."/>
            <person name="Persson P."/>
            <person name="Tunlid A."/>
        </authorList>
    </citation>
    <scope>NUCLEOTIDE SEQUENCE [LARGE SCALE GENOMIC DNA]</scope>
    <source>
        <strain evidence="1 2">CBS 101986</strain>
    </source>
</reference>
<sequence length="352" mass="40756">MSAPLALELYHLIIQYVHDQADLRALALCCLAFRDEAQRYLFRDIVPDSYDQRTKLISTINGAPLRFGRLVHKLQIRDGLVSNPDDPLVSKPLSLALHAMYNLKHLELYLWRPSTVLQRCTFSLRILVWHAMNGPEVSFLLRNFLPTQNHIKSLEIIHWEEFDAMEVPTNLCPDLDSLGVNDSRLVSILLPEARLISHFQWHGIYTPGTLTIRQLNHLESFKFYIAHSDSNTSFTQHMTSLIYLELEINVGSPPNLLPKILFLRNLPQLQVLILQTNYSYPNKWGDTYNPKFSVAFQRAFELCPSLKYIDVQEDRTGLKFDRIARPTVGIDGDLIWKKLVSVHADEVREWRL</sequence>
<evidence type="ECO:0000313" key="1">
    <source>
        <dbReference type="EMBL" id="KAF5327511.1"/>
    </source>
</evidence>
<accession>A0A8H5BR33</accession>
<dbReference type="AlphaFoldDB" id="A0A8H5BR33"/>
<comment type="caution">
    <text evidence="1">The sequence shown here is derived from an EMBL/GenBank/DDBJ whole genome shotgun (WGS) entry which is preliminary data.</text>
</comment>
<dbReference type="Gene3D" id="3.80.10.10">
    <property type="entry name" value="Ribonuclease Inhibitor"/>
    <property type="match status" value="1"/>
</dbReference>
<proteinExistence type="predicted"/>
<organism evidence="1 2">
    <name type="scientific">Psilocybe cf. subviscida</name>
    <dbReference type="NCBI Taxonomy" id="2480587"/>
    <lineage>
        <taxon>Eukaryota</taxon>
        <taxon>Fungi</taxon>
        <taxon>Dikarya</taxon>
        <taxon>Basidiomycota</taxon>
        <taxon>Agaricomycotina</taxon>
        <taxon>Agaricomycetes</taxon>
        <taxon>Agaricomycetidae</taxon>
        <taxon>Agaricales</taxon>
        <taxon>Agaricineae</taxon>
        <taxon>Strophariaceae</taxon>
        <taxon>Psilocybe</taxon>
    </lineage>
</organism>
<dbReference type="InterPro" id="IPR032675">
    <property type="entry name" value="LRR_dom_sf"/>
</dbReference>